<keyword evidence="2" id="KW-1185">Reference proteome</keyword>
<dbReference type="AlphaFoldDB" id="A0A165EFP0"/>
<dbReference type="OrthoDB" id="19045at2759"/>
<dbReference type="InParanoid" id="A0A165EFP0"/>
<gene>
    <name evidence="1" type="ORF">LAESUDRAFT_736567</name>
</gene>
<dbReference type="Pfam" id="PF08645">
    <property type="entry name" value="PNK3P"/>
    <property type="match status" value="1"/>
</dbReference>
<dbReference type="GO" id="GO:0006281">
    <property type="term" value="P:DNA repair"/>
    <property type="evidence" value="ECO:0007669"/>
    <property type="project" value="TreeGrafter"/>
</dbReference>
<dbReference type="GO" id="GO:0003690">
    <property type="term" value="F:double-stranded DNA binding"/>
    <property type="evidence" value="ECO:0007669"/>
    <property type="project" value="TreeGrafter"/>
</dbReference>
<dbReference type="GeneID" id="63827730"/>
<proteinExistence type="predicted"/>
<organism evidence="1 2">
    <name type="scientific">Laetiporus sulphureus 93-53</name>
    <dbReference type="NCBI Taxonomy" id="1314785"/>
    <lineage>
        <taxon>Eukaryota</taxon>
        <taxon>Fungi</taxon>
        <taxon>Dikarya</taxon>
        <taxon>Basidiomycota</taxon>
        <taxon>Agaricomycotina</taxon>
        <taxon>Agaricomycetes</taxon>
        <taxon>Polyporales</taxon>
        <taxon>Laetiporus</taxon>
    </lineage>
</organism>
<dbReference type="SUPFAM" id="SSF56784">
    <property type="entry name" value="HAD-like"/>
    <property type="match status" value="1"/>
</dbReference>
<sequence length="343" mass="39235">MFRWMKPALGLRQMSLHGVNRILESQPKVAAFDTNGCIIQSSFPKKSNGNAPPIFQQWYSSVIITDQAMHSMALADWKKKIPAIGAALPDIPFHLLVSVAHDDYCRPMPGMWYELEYTFTEDNLQIDKEHSFLVGGAAGHSHDHATMDRKWALNINLPFLTHEIAGFSLRVLPASTSFLLVSTQQPEIVVFISYPPIGSYHSTADILSLWAMSTYEDTLQTREKCVKAAQGMVKDGKSHVIDNTNCTNEMRRHCVELVNKLKVPIRSLEHARHNNLYCTFYLSRSQKTDARLPLYNTHTSFHVAYEEPQFSGSFADIKRVNWVFEGDEEEQRRWSMWLHFDGE</sequence>
<dbReference type="PANTHER" id="PTHR12083">
    <property type="entry name" value="BIFUNCTIONAL POLYNUCLEOTIDE PHOSPHATASE/KINASE"/>
    <property type="match status" value="1"/>
</dbReference>
<dbReference type="GO" id="GO:0046404">
    <property type="term" value="F:ATP-dependent polydeoxyribonucleotide 5'-hydroxyl-kinase activity"/>
    <property type="evidence" value="ECO:0007669"/>
    <property type="project" value="TreeGrafter"/>
</dbReference>
<dbReference type="InterPro" id="IPR013954">
    <property type="entry name" value="PNK3P"/>
</dbReference>
<dbReference type="Gene3D" id="3.40.50.300">
    <property type="entry name" value="P-loop containing nucleotide triphosphate hydrolases"/>
    <property type="match status" value="1"/>
</dbReference>
<dbReference type="Gene3D" id="3.40.50.1000">
    <property type="entry name" value="HAD superfamily/HAD-like"/>
    <property type="match status" value="1"/>
</dbReference>
<evidence type="ECO:0000313" key="2">
    <source>
        <dbReference type="Proteomes" id="UP000076871"/>
    </source>
</evidence>
<dbReference type="GO" id="GO:0046403">
    <property type="term" value="F:polynucleotide 3'-phosphatase activity"/>
    <property type="evidence" value="ECO:0007669"/>
    <property type="project" value="TreeGrafter"/>
</dbReference>
<accession>A0A165EFP0</accession>
<dbReference type="PANTHER" id="PTHR12083:SF9">
    <property type="entry name" value="BIFUNCTIONAL POLYNUCLEOTIDE PHOSPHATASE_KINASE"/>
    <property type="match status" value="1"/>
</dbReference>
<dbReference type="STRING" id="1314785.A0A165EFP0"/>
<dbReference type="FunCoup" id="A0A165EFP0">
    <property type="interactions" value="175"/>
</dbReference>
<protein>
    <submittedName>
        <fullName evidence="1">Uncharacterized protein</fullName>
    </submittedName>
</protein>
<dbReference type="InterPro" id="IPR036412">
    <property type="entry name" value="HAD-like_sf"/>
</dbReference>
<dbReference type="Proteomes" id="UP000076871">
    <property type="component" value="Unassembled WGS sequence"/>
</dbReference>
<reference evidence="1 2" key="1">
    <citation type="journal article" date="2016" name="Mol. Biol. Evol.">
        <title>Comparative Genomics of Early-Diverging Mushroom-Forming Fungi Provides Insights into the Origins of Lignocellulose Decay Capabilities.</title>
        <authorList>
            <person name="Nagy L.G."/>
            <person name="Riley R."/>
            <person name="Tritt A."/>
            <person name="Adam C."/>
            <person name="Daum C."/>
            <person name="Floudas D."/>
            <person name="Sun H."/>
            <person name="Yadav J.S."/>
            <person name="Pangilinan J."/>
            <person name="Larsson K.H."/>
            <person name="Matsuura K."/>
            <person name="Barry K."/>
            <person name="Labutti K."/>
            <person name="Kuo R."/>
            <person name="Ohm R.A."/>
            <person name="Bhattacharya S.S."/>
            <person name="Shirouzu T."/>
            <person name="Yoshinaga Y."/>
            <person name="Martin F.M."/>
            <person name="Grigoriev I.V."/>
            <person name="Hibbett D.S."/>
        </authorList>
    </citation>
    <scope>NUCLEOTIDE SEQUENCE [LARGE SCALE GENOMIC DNA]</scope>
    <source>
        <strain evidence="1 2">93-53</strain>
    </source>
</reference>
<dbReference type="RefSeq" id="XP_040764700.1">
    <property type="nucleotide sequence ID" value="XM_040910701.1"/>
</dbReference>
<name>A0A165EFP0_9APHY</name>
<dbReference type="EMBL" id="KV427621">
    <property type="protein sequence ID" value="KZT06960.1"/>
    <property type="molecule type" value="Genomic_DNA"/>
</dbReference>
<dbReference type="InterPro" id="IPR023214">
    <property type="entry name" value="HAD_sf"/>
</dbReference>
<dbReference type="InterPro" id="IPR027417">
    <property type="entry name" value="P-loop_NTPase"/>
</dbReference>
<evidence type="ECO:0000313" key="1">
    <source>
        <dbReference type="EMBL" id="KZT06960.1"/>
    </source>
</evidence>